<accession>A0AAW0DGN8</accession>
<comment type="caution">
    <text evidence="1">The sequence shown here is derived from an EMBL/GenBank/DDBJ whole genome shotgun (WGS) entry which is preliminary data.</text>
</comment>
<proteinExistence type="predicted"/>
<name>A0AAW0DGN8_9AGAR</name>
<organism evidence="1 2">
    <name type="scientific">Favolaschia claudopus</name>
    <dbReference type="NCBI Taxonomy" id="2862362"/>
    <lineage>
        <taxon>Eukaryota</taxon>
        <taxon>Fungi</taxon>
        <taxon>Dikarya</taxon>
        <taxon>Basidiomycota</taxon>
        <taxon>Agaricomycotina</taxon>
        <taxon>Agaricomycetes</taxon>
        <taxon>Agaricomycetidae</taxon>
        <taxon>Agaricales</taxon>
        <taxon>Marasmiineae</taxon>
        <taxon>Mycenaceae</taxon>
        <taxon>Favolaschia</taxon>
    </lineage>
</organism>
<keyword evidence="2" id="KW-1185">Reference proteome</keyword>
<dbReference type="Proteomes" id="UP001362999">
    <property type="component" value="Unassembled WGS sequence"/>
</dbReference>
<protein>
    <submittedName>
        <fullName evidence="1">Uncharacterized protein</fullName>
    </submittedName>
</protein>
<dbReference type="EMBL" id="JAWWNJ010000008">
    <property type="protein sequence ID" value="KAK7050435.1"/>
    <property type="molecule type" value="Genomic_DNA"/>
</dbReference>
<reference evidence="1 2" key="1">
    <citation type="journal article" date="2024" name="J Genomics">
        <title>Draft genome sequencing and assembly of Favolaschia claudopus CIRM-BRFM 2984 isolated from oak limbs.</title>
        <authorList>
            <person name="Navarro D."/>
            <person name="Drula E."/>
            <person name="Chaduli D."/>
            <person name="Cazenave R."/>
            <person name="Ahrendt S."/>
            <person name="Wang J."/>
            <person name="Lipzen A."/>
            <person name="Daum C."/>
            <person name="Barry K."/>
            <person name="Grigoriev I.V."/>
            <person name="Favel A."/>
            <person name="Rosso M.N."/>
            <person name="Martin F."/>
        </authorList>
    </citation>
    <scope>NUCLEOTIDE SEQUENCE [LARGE SCALE GENOMIC DNA]</scope>
    <source>
        <strain evidence="1 2">CIRM-BRFM 2984</strain>
    </source>
</reference>
<dbReference type="AlphaFoldDB" id="A0AAW0DGN8"/>
<evidence type="ECO:0000313" key="1">
    <source>
        <dbReference type="EMBL" id="KAK7050435.1"/>
    </source>
</evidence>
<evidence type="ECO:0000313" key="2">
    <source>
        <dbReference type="Proteomes" id="UP001362999"/>
    </source>
</evidence>
<gene>
    <name evidence="1" type="ORF">R3P38DRAFT_1755328</name>
</gene>
<sequence>MLWRRGYRDPPFHHFSACITLDGLLLPSTTPFGADQISRVLFYITAPSLRREASQCPLPILYTPIPYSSTHYLPSRGACVHLPPPALLFRLLAIGARSGTTFCIFPIPIQPKSASAIHPLRRPTHFGAISNFHLPDLPHWLRPFLFNRSLHLLFSMHSRSSSLFLVYQLPAHSRHYLYLKVNEHSIYFCGFVYKLPLLGNNFRS</sequence>